<dbReference type="PANTHER" id="PTHR10996">
    <property type="entry name" value="2-HYDROXYACID DEHYDROGENASE-RELATED"/>
    <property type="match status" value="1"/>
</dbReference>
<evidence type="ECO:0000313" key="8">
    <source>
        <dbReference type="Proteomes" id="UP000005870"/>
    </source>
</evidence>
<evidence type="ECO:0000256" key="3">
    <source>
        <dbReference type="ARBA" id="ARBA00023027"/>
    </source>
</evidence>
<keyword evidence="3" id="KW-0520">NAD</keyword>
<gene>
    <name evidence="7" type="ordered locus">DSC_07015</name>
</gene>
<reference evidence="7 8" key="1">
    <citation type="journal article" date="2012" name="J. Bacteriol.">
        <title>Complete Genome Sequence of the BTEX-Degrading Bacterium Pseudoxanthomonas spadix BD-a59.</title>
        <authorList>
            <person name="Lee S.H."/>
            <person name="Jin H.M."/>
            <person name="Lee H.J."/>
            <person name="Kim J.M."/>
            <person name="Jeon C.O."/>
        </authorList>
    </citation>
    <scope>NUCLEOTIDE SEQUENCE [LARGE SCALE GENOMIC DNA]</scope>
    <source>
        <strain evidence="7 8">BD-a59</strain>
    </source>
</reference>
<feature type="domain" description="D-isomer specific 2-hydroxyacid dehydrogenase catalytic" evidence="5">
    <location>
        <begin position="14"/>
        <end position="300"/>
    </location>
</feature>
<dbReference type="AlphaFoldDB" id="G7USI2"/>
<dbReference type="Pfam" id="PF02826">
    <property type="entry name" value="2-Hacid_dh_C"/>
    <property type="match status" value="1"/>
</dbReference>
<evidence type="ECO:0000259" key="6">
    <source>
        <dbReference type="Pfam" id="PF02826"/>
    </source>
</evidence>
<dbReference type="FunFam" id="3.40.50.720:FF:000203">
    <property type="entry name" value="D-3-phosphoglycerate dehydrogenase (SerA)"/>
    <property type="match status" value="1"/>
</dbReference>
<dbReference type="Gene3D" id="3.40.50.720">
    <property type="entry name" value="NAD(P)-binding Rossmann-like Domain"/>
    <property type="match status" value="2"/>
</dbReference>
<evidence type="ECO:0000259" key="5">
    <source>
        <dbReference type="Pfam" id="PF00389"/>
    </source>
</evidence>
<name>G7USI2_PSEUP</name>
<dbReference type="GO" id="GO:0016618">
    <property type="term" value="F:hydroxypyruvate reductase [NAD(P)H] activity"/>
    <property type="evidence" value="ECO:0007669"/>
    <property type="project" value="TreeGrafter"/>
</dbReference>
<dbReference type="InterPro" id="IPR029752">
    <property type="entry name" value="D-isomer_DH_CS1"/>
</dbReference>
<evidence type="ECO:0000256" key="1">
    <source>
        <dbReference type="ARBA" id="ARBA00005854"/>
    </source>
</evidence>
<dbReference type="InterPro" id="IPR006139">
    <property type="entry name" value="D-isomer_2_OHA_DH_cat_dom"/>
</dbReference>
<accession>G7USI2</accession>
<dbReference type="GO" id="GO:0030267">
    <property type="term" value="F:glyoxylate reductase (NADPH) activity"/>
    <property type="evidence" value="ECO:0007669"/>
    <property type="project" value="TreeGrafter"/>
</dbReference>
<dbReference type="KEGG" id="psd:DSC_07015"/>
<dbReference type="InterPro" id="IPR006140">
    <property type="entry name" value="D-isomer_DH_NAD-bd"/>
</dbReference>
<dbReference type="PROSITE" id="PS00065">
    <property type="entry name" value="D_2_HYDROXYACID_DH_1"/>
    <property type="match status" value="1"/>
</dbReference>
<sequence>MFDDIVGQLAAHFELTLEREVRSYSSDELAERLAPLDGALVTLNERIGAAEIGSAGNLRAIANVGVGYNNLDLEALSAAGIVATNTPDVLTETTADFGFALLMATARRITEAEAFVREGRWRAWSFTTLLGADLHGSTLGILGLGRIGRAIARRARGFGMRVVYHNRSRLTPALEAELGASWLGFDDLLSASDHLVLVLPYTPASHHLIDARALARMKPTATLVNIARGGIVDELALADALAHGRLAGAGLDVFEGEPRVRPELLALKNLVLTPHIGSASLATRRAMVQLAVDNLIAAMGVGPNAGHPPSILNADALKAAGTGAAVAGAKNTTASKR</sequence>
<dbReference type="SUPFAM" id="SSF51735">
    <property type="entry name" value="NAD(P)-binding Rossmann-fold domains"/>
    <property type="match status" value="1"/>
</dbReference>
<dbReference type="GO" id="GO:0051287">
    <property type="term" value="F:NAD binding"/>
    <property type="evidence" value="ECO:0007669"/>
    <property type="project" value="InterPro"/>
</dbReference>
<dbReference type="Proteomes" id="UP000005870">
    <property type="component" value="Chromosome"/>
</dbReference>
<evidence type="ECO:0000256" key="2">
    <source>
        <dbReference type="ARBA" id="ARBA00023002"/>
    </source>
</evidence>
<evidence type="ECO:0000256" key="4">
    <source>
        <dbReference type="RuleBase" id="RU003719"/>
    </source>
</evidence>
<dbReference type="InterPro" id="IPR050223">
    <property type="entry name" value="D-isomer_2-hydroxyacid_DH"/>
</dbReference>
<dbReference type="HOGENOM" id="CLU_019796_1_2_6"/>
<proteinExistence type="inferred from homology"/>
<protein>
    <submittedName>
        <fullName evidence="7">Gluconate 2-dehydrogenase</fullName>
    </submittedName>
</protein>
<keyword evidence="8" id="KW-1185">Reference proteome</keyword>
<keyword evidence="2 4" id="KW-0560">Oxidoreductase</keyword>
<dbReference type="GO" id="GO:0005829">
    <property type="term" value="C:cytosol"/>
    <property type="evidence" value="ECO:0007669"/>
    <property type="project" value="TreeGrafter"/>
</dbReference>
<dbReference type="eggNOG" id="COG1052">
    <property type="taxonomic scope" value="Bacteria"/>
</dbReference>
<dbReference type="STRING" id="1045855.DSC_07015"/>
<dbReference type="Pfam" id="PF00389">
    <property type="entry name" value="2-Hacid_dh"/>
    <property type="match status" value="1"/>
</dbReference>
<feature type="domain" description="D-isomer specific 2-hydroxyacid dehydrogenase NAD-binding" evidence="6">
    <location>
        <begin position="99"/>
        <end position="277"/>
    </location>
</feature>
<dbReference type="EMBL" id="CP003093">
    <property type="protein sequence ID" value="AER56054.1"/>
    <property type="molecule type" value="Genomic_DNA"/>
</dbReference>
<dbReference type="CDD" id="cd05301">
    <property type="entry name" value="GDH"/>
    <property type="match status" value="1"/>
</dbReference>
<dbReference type="SUPFAM" id="SSF52283">
    <property type="entry name" value="Formate/glycerate dehydrogenase catalytic domain-like"/>
    <property type="match status" value="1"/>
</dbReference>
<comment type="similarity">
    <text evidence="1 4">Belongs to the D-isomer specific 2-hydroxyacid dehydrogenase family.</text>
</comment>
<dbReference type="InterPro" id="IPR036291">
    <property type="entry name" value="NAD(P)-bd_dom_sf"/>
</dbReference>
<dbReference type="PANTHER" id="PTHR10996:SF283">
    <property type="entry name" value="GLYOXYLATE_HYDROXYPYRUVATE REDUCTASE B"/>
    <property type="match status" value="1"/>
</dbReference>
<organism evidence="7 8">
    <name type="scientific">Pseudoxanthomonas spadix (strain BD-a59)</name>
    <dbReference type="NCBI Taxonomy" id="1045855"/>
    <lineage>
        <taxon>Bacteria</taxon>
        <taxon>Pseudomonadati</taxon>
        <taxon>Pseudomonadota</taxon>
        <taxon>Gammaproteobacteria</taxon>
        <taxon>Lysobacterales</taxon>
        <taxon>Lysobacteraceae</taxon>
        <taxon>Pseudoxanthomonas</taxon>
    </lineage>
</organism>
<evidence type="ECO:0000313" key="7">
    <source>
        <dbReference type="EMBL" id="AER56054.1"/>
    </source>
</evidence>